<sequence length="89" mass="9699">MSVLAPLQARTAQRRSVDSQARWTISAVTSGKTSQTPTPTDAPVTRTLLLHLPGPTASSSLVQRLRAHPPIHPDAGQVRCLMTMMKRMQ</sequence>
<evidence type="ECO:0000313" key="3">
    <source>
        <dbReference type="Proteomes" id="UP000693946"/>
    </source>
</evidence>
<dbReference type="AlphaFoldDB" id="A0AAV6SG09"/>
<protein>
    <submittedName>
        <fullName evidence="2">Uncharacterized protein</fullName>
    </submittedName>
</protein>
<name>A0AAV6SG09_SOLSE</name>
<proteinExistence type="predicted"/>
<comment type="caution">
    <text evidence="2">The sequence shown here is derived from an EMBL/GenBank/DDBJ whole genome shotgun (WGS) entry which is preliminary data.</text>
</comment>
<dbReference type="EMBL" id="JAGKHQ010000005">
    <property type="protein sequence ID" value="KAG7516396.1"/>
    <property type="molecule type" value="Genomic_DNA"/>
</dbReference>
<gene>
    <name evidence="2" type="ORF">JOB18_030433</name>
</gene>
<feature type="region of interest" description="Disordered" evidence="1">
    <location>
        <begin position="1"/>
        <end position="22"/>
    </location>
</feature>
<dbReference type="Proteomes" id="UP000693946">
    <property type="component" value="Linkage Group LG13"/>
</dbReference>
<reference evidence="2 3" key="1">
    <citation type="journal article" date="2021" name="Sci. Rep.">
        <title>Chromosome anchoring in Senegalese sole (Solea senegalensis) reveals sex-associated markers and genome rearrangements in flatfish.</title>
        <authorList>
            <person name="Guerrero-Cozar I."/>
            <person name="Gomez-Garrido J."/>
            <person name="Berbel C."/>
            <person name="Martinez-Blanch J.F."/>
            <person name="Alioto T."/>
            <person name="Claros M.G."/>
            <person name="Gagnaire P.A."/>
            <person name="Manchado M."/>
        </authorList>
    </citation>
    <scope>NUCLEOTIDE SEQUENCE [LARGE SCALE GENOMIC DNA]</scope>
    <source>
        <strain evidence="2">Sse05_10M</strain>
    </source>
</reference>
<evidence type="ECO:0000256" key="1">
    <source>
        <dbReference type="SAM" id="MobiDB-lite"/>
    </source>
</evidence>
<accession>A0AAV6SG09</accession>
<organism evidence="2 3">
    <name type="scientific">Solea senegalensis</name>
    <name type="common">Senegalese sole</name>
    <dbReference type="NCBI Taxonomy" id="28829"/>
    <lineage>
        <taxon>Eukaryota</taxon>
        <taxon>Metazoa</taxon>
        <taxon>Chordata</taxon>
        <taxon>Craniata</taxon>
        <taxon>Vertebrata</taxon>
        <taxon>Euteleostomi</taxon>
        <taxon>Actinopterygii</taxon>
        <taxon>Neopterygii</taxon>
        <taxon>Teleostei</taxon>
        <taxon>Neoteleostei</taxon>
        <taxon>Acanthomorphata</taxon>
        <taxon>Carangaria</taxon>
        <taxon>Pleuronectiformes</taxon>
        <taxon>Pleuronectoidei</taxon>
        <taxon>Soleidae</taxon>
        <taxon>Solea</taxon>
    </lineage>
</organism>
<keyword evidence="3" id="KW-1185">Reference proteome</keyword>
<evidence type="ECO:0000313" key="2">
    <source>
        <dbReference type="EMBL" id="KAG7516396.1"/>
    </source>
</evidence>